<protein>
    <submittedName>
        <fullName evidence="2">Uncharacterized protein</fullName>
    </submittedName>
</protein>
<keyword evidence="3" id="KW-1185">Reference proteome</keyword>
<dbReference type="EMBL" id="JAADJG010000962">
    <property type="protein sequence ID" value="KAF4431836.1"/>
    <property type="molecule type" value="Genomic_DNA"/>
</dbReference>
<evidence type="ECO:0000313" key="3">
    <source>
        <dbReference type="Proteomes" id="UP000605986"/>
    </source>
</evidence>
<keyword evidence="1" id="KW-1133">Transmembrane helix</keyword>
<dbReference type="PANTHER" id="PTHR35043">
    <property type="entry name" value="TRANSCRIPTION FACTOR DOMAIN-CONTAINING PROTEIN"/>
    <property type="match status" value="1"/>
</dbReference>
<evidence type="ECO:0000256" key="1">
    <source>
        <dbReference type="SAM" id="Phobius"/>
    </source>
</evidence>
<evidence type="ECO:0000313" key="2">
    <source>
        <dbReference type="EMBL" id="KAF4431836.1"/>
    </source>
</evidence>
<comment type="caution">
    <text evidence="2">The sequence shown here is derived from an EMBL/GenBank/DDBJ whole genome shotgun (WGS) entry which is preliminary data.</text>
</comment>
<feature type="transmembrane region" description="Helical" evidence="1">
    <location>
        <begin position="336"/>
        <end position="360"/>
    </location>
</feature>
<keyword evidence="1" id="KW-0472">Membrane</keyword>
<gene>
    <name evidence="2" type="ORF">F53441_13890</name>
</gene>
<accession>A0A8H4JK83</accession>
<feature type="transmembrane region" description="Helical" evidence="1">
    <location>
        <begin position="290"/>
        <end position="316"/>
    </location>
</feature>
<proteinExistence type="predicted"/>
<feature type="transmembrane region" description="Helical" evidence="1">
    <location>
        <begin position="94"/>
        <end position="113"/>
    </location>
</feature>
<name>A0A8H4JK83_9HYPO</name>
<dbReference type="OrthoDB" id="3061561at2759"/>
<dbReference type="Proteomes" id="UP000605986">
    <property type="component" value="Unassembled WGS sequence"/>
</dbReference>
<organism evidence="2 3">
    <name type="scientific">Fusarium austroafricanum</name>
    <dbReference type="NCBI Taxonomy" id="2364996"/>
    <lineage>
        <taxon>Eukaryota</taxon>
        <taxon>Fungi</taxon>
        <taxon>Dikarya</taxon>
        <taxon>Ascomycota</taxon>
        <taxon>Pezizomycotina</taxon>
        <taxon>Sordariomycetes</taxon>
        <taxon>Hypocreomycetidae</taxon>
        <taxon>Hypocreales</taxon>
        <taxon>Nectriaceae</taxon>
        <taxon>Fusarium</taxon>
        <taxon>Fusarium concolor species complex</taxon>
    </lineage>
</organism>
<dbReference type="AlphaFoldDB" id="A0A8H4JK83"/>
<sequence length="431" mass="49054">MGGVHIDVDDMLSTSDLDEGAFDFDSKPRPLSVRINPKAVVWLAKRGHWISISEKKIDDKSKADVLQKMLVVMQVLWMVIQCIARAIYDLPLSLLEIHTMVHVICALILYMCWFKKPLNVQEPEVVVPKHFKGEIALLLQRQLYSGLSTRLALYPRKDSPNQPSPPPADYGRTMRWIEPSPGSLLQAGDVLPSGLGYHGFRPIDMTDKFLNRWNALLETFPFEGRAELARTAKRTNIDYLHHNEMPLFLKRLDEFSAGDRRFYRNLPFGEGKRNIDINIREVSLRMTDTFGLLVWPFVFCAEFPWLMVLAVFLSAAYGGVHLSAWNSVFPSYLENFLWKTSCVFVAGFLPVAVIVGFLFIRAVDWMPNWTAKWTALIVVLNDPMSLQSRRVLFLAELSFKIHDSQAPLSIFEPSPSTVVGTIPIAFALTRL</sequence>
<keyword evidence="1" id="KW-0812">Transmembrane</keyword>
<feature type="transmembrane region" description="Helical" evidence="1">
    <location>
        <begin position="69"/>
        <end position="88"/>
    </location>
</feature>
<dbReference type="PANTHER" id="PTHR35043:SF7">
    <property type="entry name" value="TRANSCRIPTION FACTOR DOMAIN-CONTAINING PROTEIN"/>
    <property type="match status" value="1"/>
</dbReference>
<reference evidence="2" key="1">
    <citation type="submission" date="2020-01" db="EMBL/GenBank/DDBJ databases">
        <title>Identification and distribution of gene clusters putatively required for synthesis of sphingolipid metabolism inhibitors in phylogenetically diverse species of the filamentous fungus Fusarium.</title>
        <authorList>
            <person name="Kim H.-S."/>
            <person name="Busman M."/>
            <person name="Brown D.W."/>
            <person name="Divon H."/>
            <person name="Uhlig S."/>
            <person name="Proctor R.H."/>
        </authorList>
    </citation>
    <scope>NUCLEOTIDE SEQUENCE</scope>
    <source>
        <strain evidence="2">NRRL 53441</strain>
    </source>
</reference>